<sequence>MTAPLIFRSGALLTAIGISSGAFGSHGLRNISPPLTERQISSFSTASSYLIYNGLALLAISYHPGFAVGSATRRYKFAAGMIVGGAVAFSGSIFALVLGRDRFKSLGPVTPLGGVAMIAGYLALAL</sequence>
<reference evidence="6 7" key="2">
    <citation type="journal article" date="2018" name="Proc. Natl. Acad. Sci.">
        <title>RNAi is a critical determinant of centromere evolution in closely related fungi.</title>
        <authorList>
            <person name="Yadav V."/>
            <person name="Sun S."/>
            <person name="Billmyre R.B."/>
            <person name="Thimmappa B.C."/>
            <person name="Shea T."/>
            <person name="Lintner R."/>
            <person name="Bakkeren G."/>
            <person name="Cuomo C.A."/>
            <person name="Heitman J."/>
            <person name="Sanyal K."/>
        </authorList>
    </citation>
    <scope>NUCLEOTIDE SEQUENCE [LARGE SCALE GENOMIC DNA]</scope>
    <source>
        <strain evidence="6 7">R265</strain>
    </source>
</reference>
<dbReference type="Pfam" id="PF04241">
    <property type="entry name" value="DUF423"/>
    <property type="match status" value="1"/>
</dbReference>
<name>A0A095D0M8_CRYD2</name>
<keyword evidence="3 5" id="KW-1133">Transmembrane helix</keyword>
<dbReference type="EMBL" id="CP025760">
    <property type="protein sequence ID" value="KGB75031.1"/>
    <property type="molecule type" value="Genomic_DNA"/>
</dbReference>
<organism evidence="6 7">
    <name type="scientific">Cryptococcus deuterogattii (strain R265)</name>
    <name type="common">Cryptococcus gattii VGII (strain R265)</name>
    <dbReference type="NCBI Taxonomy" id="294750"/>
    <lineage>
        <taxon>Eukaryota</taxon>
        <taxon>Fungi</taxon>
        <taxon>Dikarya</taxon>
        <taxon>Basidiomycota</taxon>
        <taxon>Agaricomycotina</taxon>
        <taxon>Tremellomycetes</taxon>
        <taxon>Tremellales</taxon>
        <taxon>Cryptococcaceae</taxon>
        <taxon>Cryptococcus</taxon>
        <taxon>Cryptococcus gattii species complex</taxon>
    </lineage>
</organism>
<dbReference type="AlphaFoldDB" id="A0A095D0M8"/>
<evidence type="ECO:0000313" key="7">
    <source>
        <dbReference type="Proteomes" id="UP000029445"/>
    </source>
</evidence>
<evidence type="ECO:0000256" key="1">
    <source>
        <dbReference type="ARBA" id="ARBA00004141"/>
    </source>
</evidence>
<evidence type="ECO:0000313" key="6">
    <source>
        <dbReference type="EMBL" id="KGB75031.1"/>
    </source>
</evidence>
<dbReference type="InterPro" id="IPR006696">
    <property type="entry name" value="DUF423"/>
</dbReference>
<dbReference type="GeneID" id="88177083"/>
<evidence type="ECO:0000256" key="2">
    <source>
        <dbReference type="ARBA" id="ARBA00022692"/>
    </source>
</evidence>
<proteinExistence type="predicted"/>
<dbReference type="OMA" id="VEYQFYH"/>
<gene>
    <name evidence="6" type="ORF">CNBG_0869</name>
</gene>
<dbReference type="GO" id="GO:0016020">
    <property type="term" value="C:membrane"/>
    <property type="evidence" value="ECO:0007669"/>
    <property type="project" value="UniProtKB-SubCell"/>
</dbReference>
<protein>
    <recommendedName>
        <fullName evidence="8">DUF423-domain-containing protein</fullName>
    </recommendedName>
</protein>
<dbReference type="HOGENOM" id="CLU_096548_0_2_1"/>
<evidence type="ECO:0000256" key="5">
    <source>
        <dbReference type="SAM" id="Phobius"/>
    </source>
</evidence>
<keyword evidence="7" id="KW-1185">Reference proteome</keyword>
<evidence type="ECO:0000256" key="3">
    <source>
        <dbReference type="ARBA" id="ARBA00022989"/>
    </source>
</evidence>
<feature type="transmembrane region" description="Helical" evidence="5">
    <location>
        <begin position="48"/>
        <end position="65"/>
    </location>
</feature>
<comment type="subcellular location">
    <subcellularLocation>
        <location evidence="1">Membrane</location>
        <topology evidence="1">Multi-pass membrane protein</topology>
    </subcellularLocation>
</comment>
<dbReference type="PANTHER" id="PTHR43461">
    <property type="entry name" value="TRANSMEMBRANE PROTEIN 256"/>
    <property type="match status" value="1"/>
</dbReference>
<dbReference type="RefSeq" id="XP_062880999.1">
    <property type="nucleotide sequence ID" value="XM_063024929.1"/>
</dbReference>
<keyword evidence="2 5" id="KW-0812">Transmembrane</keyword>
<reference evidence="6 7" key="1">
    <citation type="journal article" date="2011" name="MBio">
        <title>Genome variation in Cryptococcus gattii, an emerging pathogen of immunocompetent hosts.</title>
        <authorList>
            <person name="D'Souza C.A."/>
            <person name="Kronstad J.W."/>
            <person name="Taylor G."/>
            <person name="Warren R."/>
            <person name="Yuen M."/>
            <person name="Hu G."/>
            <person name="Jung W.H."/>
            <person name="Sham A."/>
            <person name="Kidd S.E."/>
            <person name="Tangen K."/>
            <person name="Lee N."/>
            <person name="Zeilmaker T."/>
            <person name="Sawkins J."/>
            <person name="McVicker G."/>
            <person name="Shah S."/>
            <person name="Gnerre S."/>
            <person name="Griggs A."/>
            <person name="Zeng Q."/>
            <person name="Bartlett K."/>
            <person name="Li W."/>
            <person name="Wang X."/>
            <person name="Heitman J."/>
            <person name="Stajich J.E."/>
            <person name="Fraser J.A."/>
            <person name="Meyer W."/>
            <person name="Carter D."/>
            <person name="Schein J."/>
            <person name="Krzywinski M."/>
            <person name="Kwon-Chung K.J."/>
            <person name="Varma A."/>
            <person name="Wang J."/>
            <person name="Brunham R."/>
            <person name="Fyfe M."/>
            <person name="Ouellette B.F."/>
            <person name="Siddiqui A."/>
            <person name="Marra M."/>
            <person name="Jones S."/>
            <person name="Holt R."/>
            <person name="Birren B.W."/>
            <person name="Galagan J.E."/>
            <person name="Cuomo C.A."/>
        </authorList>
    </citation>
    <scope>NUCLEOTIDE SEQUENCE [LARGE SCALE GENOMIC DNA]</scope>
    <source>
        <strain evidence="6 7">R265</strain>
    </source>
</reference>
<dbReference type="VEuPathDB" id="FungiDB:CNBG_0869"/>
<evidence type="ECO:0008006" key="8">
    <source>
        <dbReference type="Google" id="ProtNLM"/>
    </source>
</evidence>
<evidence type="ECO:0000256" key="4">
    <source>
        <dbReference type="ARBA" id="ARBA00023136"/>
    </source>
</evidence>
<dbReference type="KEGG" id="cdeu:CNBG_0869"/>
<keyword evidence="4 5" id="KW-0472">Membrane</keyword>
<feature type="transmembrane region" description="Helical" evidence="5">
    <location>
        <begin position="77"/>
        <end position="99"/>
    </location>
</feature>
<accession>A0A095D0M8</accession>
<dbReference type="Proteomes" id="UP000029445">
    <property type="component" value="Chromosome 2"/>
</dbReference>
<dbReference type="PANTHER" id="PTHR43461:SF1">
    <property type="entry name" value="TRANSMEMBRANE PROTEIN 256"/>
    <property type="match status" value="1"/>
</dbReference>
<dbReference type="OrthoDB" id="269173at2759"/>
<feature type="transmembrane region" description="Helical" evidence="5">
    <location>
        <begin position="105"/>
        <end position="124"/>
    </location>
</feature>